<evidence type="ECO:0000313" key="2">
    <source>
        <dbReference type="Proteomes" id="UP000050360"/>
    </source>
</evidence>
<dbReference type="Proteomes" id="UP000050360">
    <property type="component" value="Unassembled WGS sequence"/>
</dbReference>
<dbReference type="SUPFAM" id="SSF56752">
    <property type="entry name" value="D-aminoacid aminotransferase-like PLP-dependent enzymes"/>
    <property type="match status" value="1"/>
</dbReference>
<dbReference type="GO" id="GO:0003824">
    <property type="term" value="F:catalytic activity"/>
    <property type="evidence" value="ECO:0007669"/>
    <property type="project" value="InterPro"/>
</dbReference>
<organism evidence="1 2">
    <name type="scientific">Candidatus Methanoperedens nitratireducens</name>
    <dbReference type="NCBI Taxonomy" id="1392998"/>
    <lineage>
        <taxon>Archaea</taxon>
        <taxon>Methanobacteriati</taxon>
        <taxon>Methanobacteriota</taxon>
        <taxon>Stenosarchaea group</taxon>
        <taxon>Methanomicrobia</taxon>
        <taxon>Methanosarcinales</taxon>
        <taxon>ANME-2 cluster</taxon>
        <taxon>Candidatus Methanoperedentaceae</taxon>
        <taxon>Candidatus Methanoperedens</taxon>
    </lineage>
</organism>
<name>A0A0P7ZCH0_9EURY</name>
<dbReference type="AlphaFoldDB" id="A0A0P7ZCH0"/>
<gene>
    <name evidence="1" type="ORF">MPEBLZ_04297</name>
</gene>
<feature type="non-terminal residue" evidence="1">
    <location>
        <position position="55"/>
    </location>
</feature>
<evidence type="ECO:0000313" key="1">
    <source>
        <dbReference type="EMBL" id="KPQ41158.1"/>
    </source>
</evidence>
<dbReference type="EMBL" id="LKCM01000421">
    <property type="protein sequence ID" value="KPQ41158.1"/>
    <property type="molecule type" value="Genomic_DNA"/>
</dbReference>
<dbReference type="Gene3D" id="3.30.470.10">
    <property type="match status" value="1"/>
</dbReference>
<dbReference type="InterPro" id="IPR043131">
    <property type="entry name" value="BCAT-like_N"/>
</dbReference>
<dbReference type="InterPro" id="IPR036038">
    <property type="entry name" value="Aminotransferase-like"/>
</dbReference>
<comment type="caution">
    <text evidence="1">The sequence shown here is derived from an EMBL/GenBank/DDBJ whole genome shotgun (WGS) entry which is preliminary data.</text>
</comment>
<accession>A0A0P7ZCH0</accession>
<reference evidence="1 2" key="1">
    <citation type="submission" date="2015-09" db="EMBL/GenBank/DDBJ databases">
        <title>A metagenomics-based metabolic model of nitrate-dependent anaerobic oxidation of methane by Methanoperedens-like archaea.</title>
        <authorList>
            <person name="Arshad A."/>
            <person name="Speth D.R."/>
            <person name="De Graaf R.M."/>
            <person name="Op Den Camp H.J."/>
            <person name="Jetten M.S."/>
            <person name="Welte C.U."/>
        </authorList>
    </citation>
    <scope>NUCLEOTIDE SEQUENCE [LARGE SCALE GENOMIC DNA]</scope>
</reference>
<protein>
    <recommendedName>
        <fullName evidence="3">Branched chain amino acid aminotransferase</fullName>
    </recommendedName>
</protein>
<evidence type="ECO:0008006" key="3">
    <source>
        <dbReference type="Google" id="ProtNLM"/>
    </source>
</evidence>
<sequence>MDIQVIKTQHSRVGETDFENLGFGEVFSDHMFSMEYKNNEWASPQIIPYGKIGIF</sequence>
<proteinExistence type="predicted"/>